<dbReference type="GeneID" id="20323846"/>
<dbReference type="KEGG" id="ovi:T265_09678"/>
<keyword evidence="2" id="KW-1185">Reference proteome</keyword>
<protein>
    <submittedName>
        <fullName evidence="1">Uncharacterized protein</fullName>
    </submittedName>
</protein>
<dbReference type="RefSeq" id="XP_009174097.1">
    <property type="nucleotide sequence ID" value="XM_009175833.1"/>
</dbReference>
<accession>A0A074ZFZ7</accession>
<evidence type="ECO:0000313" key="2">
    <source>
        <dbReference type="Proteomes" id="UP000054324"/>
    </source>
</evidence>
<dbReference type="CTD" id="20323846"/>
<sequence length="104" mass="12101">MPSELYYGYRNLCTNTLIQKLQTCNEADEKHARNETKTIKVNMEEPRLFVFRDAGVVARLFYYYAAKSIQVGEYAVQLKHNMTLPNLRTDKSGKRCQRTMGSRS</sequence>
<dbReference type="EMBL" id="KL596916">
    <property type="protein sequence ID" value="KER22145.1"/>
    <property type="molecule type" value="Genomic_DNA"/>
</dbReference>
<dbReference type="AlphaFoldDB" id="A0A074ZFZ7"/>
<name>A0A074ZFZ7_OPIVI</name>
<proteinExistence type="predicted"/>
<evidence type="ECO:0000313" key="1">
    <source>
        <dbReference type="EMBL" id="KER22145.1"/>
    </source>
</evidence>
<dbReference type="Proteomes" id="UP000054324">
    <property type="component" value="Unassembled WGS sequence"/>
</dbReference>
<gene>
    <name evidence="1" type="ORF">T265_09678</name>
</gene>
<reference evidence="1 2" key="1">
    <citation type="submission" date="2013-11" db="EMBL/GenBank/DDBJ databases">
        <title>Opisthorchis viverrini - life in the bile duct.</title>
        <authorList>
            <person name="Young N.D."/>
            <person name="Nagarajan N."/>
            <person name="Lin S.J."/>
            <person name="Korhonen P.K."/>
            <person name="Jex A.R."/>
            <person name="Hall R.S."/>
            <person name="Safavi-Hemami H."/>
            <person name="Kaewkong W."/>
            <person name="Bertrand D."/>
            <person name="Gao S."/>
            <person name="Seet Q."/>
            <person name="Wongkham S."/>
            <person name="Teh B.T."/>
            <person name="Wongkham C."/>
            <person name="Intapan P.M."/>
            <person name="Maleewong W."/>
            <person name="Yang X."/>
            <person name="Hu M."/>
            <person name="Wang Z."/>
            <person name="Hofmann A."/>
            <person name="Sternberg P.W."/>
            <person name="Tan P."/>
            <person name="Wang J."/>
            <person name="Gasser R.B."/>
        </authorList>
    </citation>
    <scope>NUCLEOTIDE SEQUENCE [LARGE SCALE GENOMIC DNA]</scope>
</reference>
<organism evidence="1 2">
    <name type="scientific">Opisthorchis viverrini</name>
    <name type="common">Southeast Asian liver fluke</name>
    <dbReference type="NCBI Taxonomy" id="6198"/>
    <lineage>
        <taxon>Eukaryota</taxon>
        <taxon>Metazoa</taxon>
        <taxon>Spiralia</taxon>
        <taxon>Lophotrochozoa</taxon>
        <taxon>Platyhelminthes</taxon>
        <taxon>Trematoda</taxon>
        <taxon>Digenea</taxon>
        <taxon>Opisthorchiida</taxon>
        <taxon>Opisthorchiata</taxon>
        <taxon>Opisthorchiidae</taxon>
        <taxon>Opisthorchis</taxon>
    </lineage>
</organism>